<name>A0A073K4Y9_9BACI</name>
<dbReference type="EMBL" id="JOTN01000032">
    <property type="protein sequence ID" value="KEK17338.1"/>
    <property type="molecule type" value="Genomic_DNA"/>
</dbReference>
<keyword evidence="2" id="KW-1185">Reference proteome</keyword>
<sequence>MSILKKLYRRAGAEFLFSKITELENTISYTVNFSWPGTYNFSFMSQVPIGDDGMLPHKYFVVRINGIERFSTRGAYAWESHEIFVDSGPQTIEFSISGYGYGDKLFLRDVYYHAFGPIDTIAMIEQTKFPKDLDSLKTNNVMRGSPRFQSVGNKGCEVEFVALFNHVQHWREFMRYIYEPHIIKGDYGTYGGVIPPNEVDTIRQGTLIIAKCKLISLSRAGIGVDGM</sequence>
<dbReference type="AlphaFoldDB" id="A0A073K4Y9"/>
<gene>
    <name evidence="1" type="ORF">BAMA_15740</name>
</gene>
<evidence type="ECO:0000313" key="1">
    <source>
        <dbReference type="EMBL" id="KEK17338.1"/>
    </source>
</evidence>
<dbReference type="RefSeq" id="WP_034643618.1">
    <property type="nucleotide sequence ID" value="NZ_CBCSJC010000026.1"/>
</dbReference>
<protein>
    <submittedName>
        <fullName evidence="1">Uncharacterized protein</fullName>
    </submittedName>
</protein>
<accession>A0A073K4Y9</accession>
<dbReference type="STRING" id="574376.BAMA_15740"/>
<reference evidence="1 2" key="1">
    <citation type="submission" date="2014-06" db="EMBL/GenBank/DDBJ databases">
        <title>Draft genome sequence of Bacillus manliponensis JCM 15802 (MCCC 1A00708).</title>
        <authorList>
            <person name="Lai Q."/>
            <person name="Liu Y."/>
            <person name="Shao Z."/>
        </authorList>
    </citation>
    <scope>NUCLEOTIDE SEQUENCE [LARGE SCALE GENOMIC DNA]</scope>
    <source>
        <strain evidence="1 2">JCM 15802</strain>
    </source>
</reference>
<dbReference type="OrthoDB" id="2885341at2"/>
<comment type="caution">
    <text evidence="1">The sequence shown here is derived from an EMBL/GenBank/DDBJ whole genome shotgun (WGS) entry which is preliminary data.</text>
</comment>
<organism evidence="1 2">
    <name type="scientific">Bacillus manliponensis</name>
    <dbReference type="NCBI Taxonomy" id="574376"/>
    <lineage>
        <taxon>Bacteria</taxon>
        <taxon>Bacillati</taxon>
        <taxon>Bacillota</taxon>
        <taxon>Bacilli</taxon>
        <taxon>Bacillales</taxon>
        <taxon>Bacillaceae</taxon>
        <taxon>Bacillus</taxon>
        <taxon>Bacillus cereus group</taxon>
    </lineage>
</organism>
<proteinExistence type="predicted"/>
<evidence type="ECO:0000313" key="2">
    <source>
        <dbReference type="Proteomes" id="UP000027822"/>
    </source>
</evidence>
<dbReference type="Proteomes" id="UP000027822">
    <property type="component" value="Unassembled WGS sequence"/>
</dbReference>